<sequence length="849" mass="92815">MALPLARWLTQAMLISSGLFAGVQSLPYSPNPDPADAQHSPSPRSPYPSFPVQSLEATPSAPLRYPPKPTRLGTKQVPSERGYFNTSSEISTYTPPGFNPEALPYVPYRPAPPFRPLGMGQNVFLPVSDGRVPLSIPKRGDHPIKPNHIINPTAPISTNKFFANFFLGNQQEYTFTLPYSVGWSKGTGPANSYGMAISHVDANQRVLGERVPSIPGNPARFFYSPARLQSIILSATELGNSTTLSVAEPQAGSANVLLKPQPSGSNGTVSFPLVQGMGFVTAIYDNLQPLVQTGIFFRTVSAVTCARRGIYKYITILENGARWVIYVTPANGVDPKFKLLSNHTIEGPRAFKGTIQVAKDPGNADALYDRTSGVYPTSVSVSGLVTGATGTYQFSWAKAGNSKDTPLLMFALPHHVEAFDGSSKKSQTDLRLQTPTKGIATACLGDSWTMVEQNLPINMGFEPWQSSTSVRCCLPPASQKIIREAAASEMSQNMRSQTDLDSMYFSGKALAKFAIIVYTVHEMLQDPKFAASALQNLKDSFASFVQNKQKHPLVYDAVWKGVVSSAAYTTGDLNADFGNSLYNDHHFHYGYFVLAAAIIGKLDPSWLPANKAWVNTLVRDYANPVSDEQFPFSRGFDWYNGHSWAKGIFPSGDGKDQESTSEDSMCTYAIKMWGATTGDASMEARGNLMLGILKRSLNDYFLMHSSNIHQPKEFIANKVTGILFENKCDHTTYFGAKLEYIQGIHMLPILPVSAYIRDKGFVREEWDAMFAPNATLPAQTAEGGWRGILYSNLALIDPTASWDFFAQQNFSGAWLDGGASRTWSLAYAAGLGGGPRSNLTTAPWKYTPR</sequence>
<protein>
    <submittedName>
        <fullName evidence="1">Endo-1,3-beta glucanase</fullName>
        <ecNumber evidence="1">3.2.1.6</ecNumber>
    </submittedName>
</protein>
<organism evidence="1">
    <name type="scientific">Ophidiomyces ophidiicola</name>
    <dbReference type="NCBI Taxonomy" id="1387563"/>
    <lineage>
        <taxon>Eukaryota</taxon>
        <taxon>Fungi</taxon>
        <taxon>Dikarya</taxon>
        <taxon>Ascomycota</taxon>
        <taxon>Pezizomycotina</taxon>
        <taxon>Eurotiomycetes</taxon>
        <taxon>Eurotiomycetidae</taxon>
        <taxon>Onygenales</taxon>
        <taxon>Onygenaceae</taxon>
        <taxon>Ophidiomyces</taxon>
    </lineage>
</organism>
<keyword evidence="1" id="KW-0326">Glycosidase</keyword>
<comment type="caution">
    <text evidence="1">The sequence shown here is derived from an EMBL/GenBank/DDBJ whole genome shotgun (WGS) entry which is preliminary data.</text>
</comment>
<name>A0ACB8V402_9EURO</name>
<accession>A0ACB8V402</accession>
<evidence type="ECO:0000313" key="1">
    <source>
        <dbReference type="EMBL" id="KAI2391927.1"/>
    </source>
</evidence>
<dbReference type="EC" id="3.2.1.6" evidence="1"/>
<reference evidence="1" key="1">
    <citation type="journal article" date="2022" name="bioRxiv">
        <title>Population genetic analysis of Ophidiomyces ophidiicola, the causative agent of snake fungal disease, indicates recent introductions to the USA.</title>
        <authorList>
            <person name="Ladner J.T."/>
            <person name="Palmer J.M."/>
            <person name="Ettinger C.L."/>
            <person name="Stajich J.E."/>
            <person name="Farrell T.M."/>
            <person name="Glorioso B.M."/>
            <person name="Lawson B."/>
            <person name="Price S.J."/>
            <person name="Stengle A.G."/>
            <person name="Grear D.A."/>
            <person name="Lorch J.M."/>
        </authorList>
    </citation>
    <scope>NUCLEOTIDE SEQUENCE</scope>
    <source>
        <strain evidence="1">NWHC 24266-5</strain>
    </source>
</reference>
<keyword evidence="1" id="KW-0378">Hydrolase</keyword>
<proteinExistence type="predicted"/>
<gene>
    <name evidence="1" type="primary">ACF2</name>
    <name evidence="1" type="ORF">LOY88_000912</name>
</gene>
<dbReference type="EMBL" id="JALBCA010000009">
    <property type="protein sequence ID" value="KAI2391927.1"/>
    <property type="molecule type" value="Genomic_DNA"/>
</dbReference>